<gene>
    <name evidence="3" type="ORF">JI435_008610</name>
</gene>
<reference evidence="4" key="1">
    <citation type="journal article" date="2021" name="BMC Genomics">
        <title>Chromosome-level genome assembly and manually-curated proteome of model necrotroph Parastagonospora nodorum Sn15 reveals a genome-wide trove of candidate effector homologs, and redundancy of virulence-related functions within an accessory chromosome.</title>
        <authorList>
            <person name="Bertazzoni S."/>
            <person name="Jones D.A.B."/>
            <person name="Phan H.T."/>
            <person name="Tan K.-C."/>
            <person name="Hane J.K."/>
        </authorList>
    </citation>
    <scope>NUCLEOTIDE SEQUENCE [LARGE SCALE GENOMIC DNA]</scope>
    <source>
        <strain evidence="4">SN15 / ATCC MYA-4574 / FGSC 10173)</strain>
    </source>
</reference>
<dbReference type="AlphaFoldDB" id="A0A7U2ERJ8"/>
<name>A0A7U2ERJ8_PHANO</name>
<sequence>MISNDKKITLITGANSGIGFALTQLLLADASNIVLLGARSLSKGENAVSDLKAQNLPGTIELVQINVTSEASVSRAATDVSLRFGRLDALVNNAGIAGAYSSTGADVPDGQTLSEQLIACFTTNTVGPAITVHYFAPLLSVSPHVARIVNVSSGAGSISLRADHANPHQAMKVVPYRVSKAALHMVTACQCFEYREKGWRVFNFCPGFTESNLGPMNTIANGAKPASEGARPVLAILRGDRDDESGGFLNSTEKRTWPW</sequence>
<dbReference type="VEuPathDB" id="FungiDB:JI435_008610"/>
<dbReference type="SUPFAM" id="SSF51735">
    <property type="entry name" value="NAD(P)-binding Rossmann-fold domains"/>
    <property type="match status" value="1"/>
</dbReference>
<accession>A0A7U2ERJ8</accession>
<proteinExistence type="inferred from homology"/>
<dbReference type="Gene3D" id="3.40.50.720">
    <property type="entry name" value="NAD(P)-binding Rossmann-like Domain"/>
    <property type="match status" value="1"/>
</dbReference>
<dbReference type="PANTHER" id="PTHR43544">
    <property type="entry name" value="SHORT-CHAIN DEHYDROGENASE/REDUCTASE"/>
    <property type="match status" value="1"/>
</dbReference>
<protein>
    <submittedName>
        <fullName evidence="3">Uncharacterized protein</fullName>
    </submittedName>
</protein>
<dbReference type="PRINTS" id="PR00081">
    <property type="entry name" value="GDHRDH"/>
</dbReference>
<dbReference type="OrthoDB" id="191139at2759"/>
<dbReference type="InterPro" id="IPR051468">
    <property type="entry name" value="Fungal_SecMetab_SDRs"/>
</dbReference>
<dbReference type="PRINTS" id="PR00080">
    <property type="entry name" value="SDRFAMILY"/>
</dbReference>
<dbReference type="OMA" id="KFREVEW"/>
<dbReference type="InterPro" id="IPR002347">
    <property type="entry name" value="SDR_fam"/>
</dbReference>
<keyword evidence="4" id="KW-1185">Reference proteome</keyword>
<organism evidence="3 4">
    <name type="scientific">Phaeosphaeria nodorum (strain SN15 / ATCC MYA-4574 / FGSC 10173)</name>
    <name type="common">Glume blotch fungus</name>
    <name type="synonym">Parastagonospora nodorum</name>
    <dbReference type="NCBI Taxonomy" id="321614"/>
    <lineage>
        <taxon>Eukaryota</taxon>
        <taxon>Fungi</taxon>
        <taxon>Dikarya</taxon>
        <taxon>Ascomycota</taxon>
        <taxon>Pezizomycotina</taxon>
        <taxon>Dothideomycetes</taxon>
        <taxon>Pleosporomycetidae</taxon>
        <taxon>Pleosporales</taxon>
        <taxon>Pleosporineae</taxon>
        <taxon>Phaeosphaeriaceae</taxon>
        <taxon>Parastagonospora</taxon>
    </lineage>
</organism>
<dbReference type="PANTHER" id="PTHR43544:SF32">
    <property type="entry name" value="CHAIN DEHYDROGENASE, PUTATIVE (AFU_ORTHOLOGUE AFUA_5G01530)-RELATED"/>
    <property type="match status" value="1"/>
</dbReference>
<evidence type="ECO:0000256" key="1">
    <source>
        <dbReference type="ARBA" id="ARBA00006484"/>
    </source>
</evidence>
<dbReference type="InterPro" id="IPR036291">
    <property type="entry name" value="NAD(P)-bd_dom_sf"/>
</dbReference>
<comment type="similarity">
    <text evidence="1 2">Belongs to the short-chain dehydrogenases/reductases (SDR) family.</text>
</comment>
<evidence type="ECO:0000256" key="2">
    <source>
        <dbReference type="RuleBase" id="RU000363"/>
    </source>
</evidence>
<evidence type="ECO:0000313" key="4">
    <source>
        <dbReference type="Proteomes" id="UP000663193"/>
    </source>
</evidence>
<dbReference type="EMBL" id="CP069023">
    <property type="protein sequence ID" value="QRC91357.1"/>
    <property type="molecule type" value="Genomic_DNA"/>
</dbReference>
<dbReference type="Proteomes" id="UP000663193">
    <property type="component" value="Chromosome 1"/>
</dbReference>
<dbReference type="Pfam" id="PF00106">
    <property type="entry name" value="adh_short"/>
    <property type="match status" value="1"/>
</dbReference>
<evidence type="ECO:0000313" key="3">
    <source>
        <dbReference type="EMBL" id="QRC91357.1"/>
    </source>
</evidence>